<evidence type="ECO:0000313" key="1">
    <source>
        <dbReference type="EMBL" id="KAK8548163.1"/>
    </source>
</evidence>
<keyword evidence="2" id="KW-1185">Reference proteome</keyword>
<accession>A0ABR2DW03</accession>
<organism evidence="1 2">
    <name type="scientific">Hibiscus sabdariffa</name>
    <name type="common">roselle</name>
    <dbReference type="NCBI Taxonomy" id="183260"/>
    <lineage>
        <taxon>Eukaryota</taxon>
        <taxon>Viridiplantae</taxon>
        <taxon>Streptophyta</taxon>
        <taxon>Embryophyta</taxon>
        <taxon>Tracheophyta</taxon>
        <taxon>Spermatophyta</taxon>
        <taxon>Magnoliopsida</taxon>
        <taxon>eudicotyledons</taxon>
        <taxon>Gunneridae</taxon>
        <taxon>Pentapetalae</taxon>
        <taxon>rosids</taxon>
        <taxon>malvids</taxon>
        <taxon>Malvales</taxon>
        <taxon>Malvaceae</taxon>
        <taxon>Malvoideae</taxon>
        <taxon>Hibiscus</taxon>
    </lineage>
</organism>
<proteinExistence type="predicted"/>
<protein>
    <submittedName>
        <fullName evidence="1">Uncharacterized protein</fullName>
    </submittedName>
</protein>
<sequence>MPMASRLRKKKSPDGRYIFDPQSSNDNKVEFTGATKQMTWWYDFDDYDDVWDLNEDGELWVFKKHLIEKGIGVILEENMISWLEDSGVTLSYFELYASNDCTIVVAKNFRVGYREWAILIELQNALKTNEVDAMVKRVCTKKLENCLREEEMKSKN</sequence>
<evidence type="ECO:0000313" key="2">
    <source>
        <dbReference type="Proteomes" id="UP001472677"/>
    </source>
</evidence>
<dbReference type="Proteomes" id="UP001472677">
    <property type="component" value="Unassembled WGS sequence"/>
</dbReference>
<gene>
    <name evidence="1" type="ORF">V6N12_061081</name>
</gene>
<comment type="caution">
    <text evidence="1">The sequence shown here is derived from an EMBL/GenBank/DDBJ whole genome shotgun (WGS) entry which is preliminary data.</text>
</comment>
<name>A0ABR2DW03_9ROSI</name>
<reference evidence="1 2" key="1">
    <citation type="journal article" date="2024" name="G3 (Bethesda)">
        <title>Genome assembly of Hibiscus sabdariffa L. provides insights into metabolisms of medicinal natural products.</title>
        <authorList>
            <person name="Kim T."/>
        </authorList>
    </citation>
    <scope>NUCLEOTIDE SEQUENCE [LARGE SCALE GENOMIC DNA]</scope>
    <source>
        <strain evidence="1">TK-2024</strain>
        <tissue evidence="1">Old leaves</tissue>
    </source>
</reference>
<dbReference type="EMBL" id="JBBPBM010000021">
    <property type="protein sequence ID" value="KAK8548163.1"/>
    <property type="molecule type" value="Genomic_DNA"/>
</dbReference>